<dbReference type="InterPro" id="IPR002048">
    <property type="entry name" value="EF_hand_dom"/>
</dbReference>
<keyword evidence="1" id="KW-0472">Membrane</keyword>
<evidence type="ECO:0000313" key="3">
    <source>
        <dbReference type="EMBL" id="KAG5270856.1"/>
    </source>
</evidence>
<proteinExistence type="predicted"/>
<name>A0AAV6GAG3_9TELE</name>
<keyword evidence="1" id="KW-0812">Transmembrane</keyword>
<dbReference type="SUPFAM" id="SSF47473">
    <property type="entry name" value="EF-hand"/>
    <property type="match status" value="1"/>
</dbReference>
<keyword evidence="4" id="KW-1185">Reference proteome</keyword>
<comment type="caution">
    <text evidence="3">The sequence shown here is derived from an EMBL/GenBank/DDBJ whole genome shotgun (WGS) entry which is preliminary data.</text>
</comment>
<dbReference type="EMBL" id="JADWDJ010000013">
    <property type="protein sequence ID" value="KAG5270856.1"/>
    <property type="molecule type" value="Genomic_DNA"/>
</dbReference>
<accession>A0AAV6GAG3</accession>
<feature type="transmembrane region" description="Helical" evidence="1">
    <location>
        <begin position="27"/>
        <end position="46"/>
    </location>
</feature>
<dbReference type="GO" id="GO:0005509">
    <property type="term" value="F:calcium ion binding"/>
    <property type="evidence" value="ECO:0007669"/>
    <property type="project" value="InterPro"/>
</dbReference>
<evidence type="ECO:0000313" key="4">
    <source>
        <dbReference type="Proteomes" id="UP000823561"/>
    </source>
</evidence>
<dbReference type="Proteomes" id="UP000823561">
    <property type="component" value="Chromosome 13"/>
</dbReference>
<dbReference type="AlphaFoldDB" id="A0AAV6GAG3"/>
<feature type="domain" description="EF-hand" evidence="2">
    <location>
        <begin position="97"/>
        <end position="132"/>
    </location>
</feature>
<dbReference type="InterPro" id="IPR011992">
    <property type="entry name" value="EF-hand-dom_pair"/>
</dbReference>
<evidence type="ECO:0000259" key="2">
    <source>
        <dbReference type="PROSITE" id="PS50222"/>
    </source>
</evidence>
<protein>
    <recommendedName>
        <fullName evidence="2">EF-hand domain-containing protein</fullName>
    </recommendedName>
</protein>
<reference evidence="3" key="1">
    <citation type="submission" date="2020-10" db="EMBL/GenBank/DDBJ databases">
        <title>Chromosome-scale genome assembly of the Allis shad, Alosa alosa.</title>
        <authorList>
            <person name="Margot Z."/>
            <person name="Christophe K."/>
            <person name="Cabau C."/>
            <person name="Louis A."/>
            <person name="Berthelot C."/>
            <person name="Parey E."/>
            <person name="Roest Crollius H."/>
            <person name="Montfort J."/>
            <person name="Robinson-Rechavi M."/>
            <person name="Bucao C."/>
            <person name="Bouchez O."/>
            <person name="Gislard M."/>
            <person name="Lluch J."/>
            <person name="Milhes M."/>
            <person name="Lampietro C."/>
            <person name="Lopez Roques C."/>
            <person name="Donnadieu C."/>
            <person name="Braasch I."/>
            <person name="Desvignes T."/>
            <person name="Postlethwait J."/>
            <person name="Bobe J."/>
            <person name="Guiguen Y."/>
        </authorList>
    </citation>
    <scope>NUCLEOTIDE SEQUENCE</scope>
    <source>
        <strain evidence="3">M-15738</strain>
        <tissue evidence="3">Blood</tissue>
    </source>
</reference>
<dbReference type="Gene3D" id="1.10.238.10">
    <property type="entry name" value="EF-hand"/>
    <property type="match status" value="1"/>
</dbReference>
<evidence type="ECO:0000256" key="1">
    <source>
        <dbReference type="SAM" id="Phobius"/>
    </source>
</evidence>
<dbReference type="PROSITE" id="PS50222">
    <property type="entry name" value="EF_HAND_2"/>
    <property type="match status" value="1"/>
</dbReference>
<sequence>MCKESCTSLHLIQVFIYKNADRDKCAMAGYGPWVAVLSLFCLLSAVQLEKVMVVPLVADPSVDADQVCALYSDGLFLRIIDVYDMIKEKFQHYVRGEADEEVMEFMKYADRDGDEQLNLKECKALVDHITSG</sequence>
<gene>
    <name evidence="3" type="ORF">AALO_G00173080</name>
</gene>
<keyword evidence="1" id="KW-1133">Transmembrane helix</keyword>
<organism evidence="3 4">
    <name type="scientific">Alosa alosa</name>
    <name type="common">allis shad</name>
    <dbReference type="NCBI Taxonomy" id="278164"/>
    <lineage>
        <taxon>Eukaryota</taxon>
        <taxon>Metazoa</taxon>
        <taxon>Chordata</taxon>
        <taxon>Craniata</taxon>
        <taxon>Vertebrata</taxon>
        <taxon>Euteleostomi</taxon>
        <taxon>Actinopterygii</taxon>
        <taxon>Neopterygii</taxon>
        <taxon>Teleostei</taxon>
        <taxon>Clupei</taxon>
        <taxon>Clupeiformes</taxon>
        <taxon>Clupeoidei</taxon>
        <taxon>Clupeidae</taxon>
        <taxon>Alosa</taxon>
    </lineage>
</organism>